<reference evidence="3" key="1">
    <citation type="journal article" date="2019" name="Nat. Commun.">
        <title>Genome-wide association mapping of date palm fruit traits.</title>
        <authorList>
            <person name="Hazzouri K.M."/>
            <person name="Gros-Balthazard M."/>
            <person name="Flowers J.M."/>
            <person name="Copetti D."/>
            <person name="Lemansour A."/>
            <person name="Lebrun M."/>
            <person name="Masmoudi K."/>
            <person name="Ferrand S."/>
            <person name="Dhar M.I."/>
            <person name="Fresquez Z.A."/>
            <person name="Rosas U."/>
            <person name="Zhang J."/>
            <person name="Talag J."/>
            <person name="Lee S."/>
            <person name="Kudrna D."/>
            <person name="Powell R.F."/>
            <person name="Leitch I.J."/>
            <person name="Krueger R.R."/>
            <person name="Wing R.A."/>
            <person name="Amiri K.M.A."/>
            <person name="Purugganan M.D."/>
        </authorList>
    </citation>
    <scope>NUCLEOTIDE SEQUENCE [LARGE SCALE GENOMIC DNA]</scope>
    <source>
        <strain evidence="3">cv. Khalas</strain>
    </source>
</reference>
<evidence type="ECO:0000313" key="4">
    <source>
        <dbReference type="RefSeq" id="XP_008798892.2"/>
    </source>
</evidence>
<name>A0A8B7CGY3_PHODC</name>
<keyword evidence="3" id="KW-1185">Reference proteome</keyword>
<dbReference type="AlphaFoldDB" id="A0A8B7CGY3"/>
<dbReference type="Proteomes" id="UP000228380">
    <property type="component" value="Chromosome 16"/>
</dbReference>
<feature type="chain" id="PRO_5034169567" evidence="1">
    <location>
        <begin position="28"/>
        <end position="146"/>
    </location>
</feature>
<dbReference type="OrthoDB" id="737510at2759"/>
<feature type="signal peptide" evidence="1">
    <location>
        <begin position="1"/>
        <end position="27"/>
    </location>
</feature>
<dbReference type="SMART" id="SM00198">
    <property type="entry name" value="SCP"/>
    <property type="match status" value="1"/>
</dbReference>
<feature type="domain" description="SCP" evidence="2">
    <location>
        <begin position="29"/>
        <end position="144"/>
    </location>
</feature>
<reference evidence="4" key="2">
    <citation type="submission" date="2025-08" db="UniProtKB">
        <authorList>
            <consortium name="RefSeq"/>
        </authorList>
    </citation>
    <scope>IDENTIFICATION</scope>
    <source>
        <tissue evidence="4">Young leaves</tissue>
    </source>
</reference>
<organism evidence="3 4">
    <name type="scientific">Phoenix dactylifera</name>
    <name type="common">Date palm</name>
    <dbReference type="NCBI Taxonomy" id="42345"/>
    <lineage>
        <taxon>Eukaryota</taxon>
        <taxon>Viridiplantae</taxon>
        <taxon>Streptophyta</taxon>
        <taxon>Embryophyta</taxon>
        <taxon>Tracheophyta</taxon>
        <taxon>Spermatophyta</taxon>
        <taxon>Magnoliopsida</taxon>
        <taxon>Liliopsida</taxon>
        <taxon>Arecaceae</taxon>
        <taxon>Coryphoideae</taxon>
        <taxon>Phoeniceae</taxon>
        <taxon>Phoenix</taxon>
    </lineage>
</organism>
<evidence type="ECO:0000259" key="2">
    <source>
        <dbReference type="SMART" id="SM00198"/>
    </source>
</evidence>
<proteinExistence type="predicted"/>
<gene>
    <name evidence="4" type="primary">LOC103713664</name>
</gene>
<dbReference type="SUPFAM" id="SSF55797">
    <property type="entry name" value="PR-1-like"/>
    <property type="match status" value="1"/>
</dbReference>
<dbReference type="KEGG" id="pda:103713664"/>
<dbReference type="InterPro" id="IPR035940">
    <property type="entry name" value="CAP_sf"/>
</dbReference>
<dbReference type="GeneID" id="103713664"/>
<dbReference type="InterPro" id="IPR014044">
    <property type="entry name" value="CAP_dom"/>
</dbReference>
<dbReference type="Pfam" id="PF00188">
    <property type="entry name" value="CAP"/>
    <property type="match status" value="1"/>
</dbReference>
<dbReference type="Gene3D" id="3.40.33.10">
    <property type="entry name" value="CAP"/>
    <property type="match status" value="1"/>
</dbReference>
<dbReference type="PANTHER" id="PTHR10334">
    <property type="entry name" value="CYSTEINE-RICH SECRETORY PROTEIN-RELATED"/>
    <property type="match status" value="1"/>
</dbReference>
<keyword evidence="1" id="KW-0732">Signal</keyword>
<accession>A0A8B7CGY3</accession>
<dbReference type="PRINTS" id="PR00837">
    <property type="entry name" value="V5TPXLIKE"/>
</dbReference>
<dbReference type="RefSeq" id="XP_008798892.2">
    <property type="nucleotide sequence ID" value="XM_008800670.4"/>
</dbReference>
<dbReference type="InterPro" id="IPR001283">
    <property type="entry name" value="CRISP-related"/>
</dbReference>
<evidence type="ECO:0000256" key="1">
    <source>
        <dbReference type="SAM" id="SignalP"/>
    </source>
</evidence>
<sequence>MEFPKNLALVLAITSVICLAIPNPSLADDSPSDYLNPHNMARKDAKVDPLYWNKELAHYAEQSAGNCGRGSYNSHYGVNVYKDRHATAYDAVKEWTKCKHGDCSDDYKQVVWPHTKWLGCAHHPCHDHNGEYYFIVCYYDPPASKH</sequence>
<protein>
    <submittedName>
        <fullName evidence="4">Pathogenesis-related protein PRMS-like</fullName>
    </submittedName>
</protein>
<evidence type="ECO:0000313" key="3">
    <source>
        <dbReference type="Proteomes" id="UP000228380"/>
    </source>
</evidence>